<dbReference type="Gene3D" id="3.40.50.620">
    <property type="entry name" value="HUPs"/>
    <property type="match status" value="1"/>
</dbReference>
<keyword evidence="11" id="KW-1185">Reference proteome</keyword>
<feature type="domain" description="Lysidine-tRNA(Ile) synthetase C-terminal" evidence="9">
    <location>
        <begin position="397"/>
        <end position="471"/>
    </location>
</feature>
<evidence type="ECO:0000256" key="6">
    <source>
        <dbReference type="ARBA" id="ARBA00022840"/>
    </source>
</evidence>
<dbReference type="NCBIfam" id="TIGR02433">
    <property type="entry name" value="lysidine_TilS_C"/>
    <property type="match status" value="1"/>
</dbReference>
<comment type="subcellular location">
    <subcellularLocation>
        <location evidence="1 8">Cytoplasm</location>
    </subcellularLocation>
</comment>
<keyword evidence="3 8" id="KW-0436">Ligase</keyword>
<evidence type="ECO:0000256" key="1">
    <source>
        <dbReference type="ARBA" id="ARBA00004496"/>
    </source>
</evidence>
<dbReference type="EC" id="6.3.4.19" evidence="8"/>
<organism evidence="10 11">
    <name type="scientific">Shewanella sairae</name>
    <dbReference type="NCBI Taxonomy" id="190310"/>
    <lineage>
        <taxon>Bacteria</taxon>
        <taxon>Pseudomonadati</taxon>
        <taxon>Pseudomonadota</taxon>
        <taxon>Gammaproteobacteria</taxon>
        <taxon>Alteromonadales</taxon>
        <taxon>Shewanellaceae</taxon>
        <taxon>Shewanella</taxon>
    </lineage>
</organism>
<dbReference type="InterPro" id="IPR012796">
    <property type="entry name" value="Lysidine-tRNA-synth_C"/>
</dbReference>
<dbReference type="EMBL" id="BPEY01000041">
    <property type="protein sequence ID" value="GIU46937.1"/>
    <property type="molecule type" value="Genomic_DNA"/>
</dbReference>
<reference evidence="10" key="1">
    <citation type="submission" date="2021-05" db="EMBL/GenBank/DDBJ databases">
        <title>Molecular characterization for Shewanella algae harboring chromosomal blaOXA-55-like strains isolated from clinical and environment sample.</title>
        <authorList>
            <person name="Ohama Y."/>
            <person name="Aoki K."/>
            <person name="Harada S."/>
            <person name="Moriya K."/>
            <person name="Ishii Y."/>
            <person name="Tateda K."/>
        </authorList>
    </citation>
    <scope>NUCLEOTIDE SEQUENCE</scope>
    <source>
        <strain evidence="10">JCM 11563</strain>
    </source>
</reference>
<evidence type="ECO:0000256" key="5">
    <source>
        <dbReference type="ARBA" id="ARBA00022741"/>
    </source>
</evidence>
<keyword evidence="5 8" id="KW-0547">Nucleotide-binding</keyword>
<dbReference type="CDD" id="cd01992">
    <property type="entry name" value="TilS_N"/>
    <property type="match status" value="1"/>
</dbReference>
<dbReference type="SUPFAM" id="SSF52402">
    <property type="entry name" value="Adenine nucleotide alpha hydrolases-like"/>
    <property type="match status" value="1"/>
</dbReference>
<evidence type="ECO:0000256" key="2">
    <source>
        <dbReference type="ARBA" id="ARBA00022490"/>
    </source>
</evidence>
<dbReference type="Pfam" id="PF11734">
    <property type="entry name" value="TilS_C"/>
    <property type="match status" value="1"/>
</dbReference>
<dbReference type="Gene3D" id="1.20.59.20">
    <property type="match status" value="1"/>
</dbReference>
<protein>
    <recommendedName>
        <fullName evidence="8">tRNA(Ile)-lysidine synthase</fullName>
        <ecNumber evidence="8">6.3.4.19</ecNumber>
    </recommendedName>
    <alternativeName>
        <fullName evidence="8">tRNA(Ile)-2-lysyl-cytidine synthase</fullName>
    </alternativeName>
    <alternativeName>
        <fullName evidence="8">tRNA(Ile)-lysidine synthetase</fullName>
    </alternativeName>
</protein>
<dbReference type="SMART" id="SM00977">
    <property type="entry name" value="TilS_C"/>
    <property type="match status" value="1"/>
</dbReference>
<dbReference type="InterPro" id="IPR015262">
    <property type="entry name" value="tRNA_Ile_lys_synt_subst-bd"/>
</dbReference>
<evidence type="ECO:0000256" key="8">
    <source>
        <dbReference type="HAMAP-Rule" id="MF_01161"/>
    </source>
</evidence>
<dbReference type="PANTHER" id="PTHR43033">
    <property type="entry name" value="TRNA(ILE)-LYSIDINE SYNTHASE-RELATED"/>
    <property type="match status" value="1"/>
</dbReference>
<dbReference type="Pfam" id="PF09179">
    <property type="entry name" value="TilS"/>
    <property type="match status" value="1"/>
</dbReference>
<dbReference type="Proteomes" id="UP000887104">
    <property type="component" value="Unassembled WGS sequence"/>
</dbReference>
<keyword evidence="6 8" id="KW-0067">ATP-binding</keyword>
<keyword evidence="2 8" id="KW-0963">Cytoplasm</keyword>
<comment type="domain">
    <text evidence="8">The N-terminal region contains the highly conserved SGGXDS motif, predicted to be a P-loop motif involved in ATP binding.</text>
</comment>
<dbReference type="InterPro" id="IPR012094">
    <property type="entry name" value="tRNA_Ile_lys_synt"/>
</dbReference>
<gene>
    <name evidence="8 10" type="primary">tilS</name>
    <name evidence="10" type="ORF">TUM4438_24300</name>
</gene>
<dbReference type="InterPro" id="IPR011063">
    <property type="entry name" value="TilS/TtcA_N"/>
</dbReference>
<evidence type="ECO:0000256" key="4">
    <source>
        <dbReference type="ARBA" id="ARBA00022694"/>
    </source>
</evidence>
<comment type="function">
    <text evidence="8">Ligates lysine onto the cytidine present at position 34 of the AUA codon-specific tRNA(Ile) that contains the anticodon CAU, in an ATP-dependent manner. Cytidine is converted to lysidine, thus changing the amino acid specificity of the tRNA from methionine to isoleucine.</text>
</comment>
<dbReference type="SUPFAM" id="SSF82829">
    <property type="entry name" value="MesJ substrate recognition domain-like"/>
    <property type="match status" value="1"/>
</dbReference>
<dbReference type="SUPFAM" id="SSF56037">
    <property type="entry name" value="PheT/TilS domain"/>
    <property type="match status" value="1"/>
</dbReference>
<keyword evidence="4 8" id="KW-0819">tRNA processing</keyword>
<dbReference type="RefSeq" id="WP_220781426.1">
    <property type="nucleotide sequence ID" value="NZ_BPEY01000041.1"/>
</dbReference>
<evidence type="ECO:0000259" key="9">
    <source>
        <dbReference type="SMART" id="SM00977"/>
    </source>
</evidence>
<evidence type="ECO:0000256" key="3">
    <source>
        <dbReference type="ARBA" id="ARBA00022598"/>
    </source>
</evidence>
<comment type="caution">
    <text evidence="10">The sequence shown here is derived from an EMBL/GenBank/DDBJ whole genome shotgun (WGS) entry which is preliminary data.</text>
</comment>
<name>A0ABQ4PHS2_9GAMM</name>
<evidence type="ECO:0000313" key="11">
    <source>
        <dbReference type="Proteomes" id="UP000887104"/>
    </source>
</evidence>
<feature type="binding site" evidence="8">
    <location>
        <begin position="39"/>
        <end position="44"/>
    </location>
    <ligand>
        <name>ATP</name>
        <dbReference type="ChEBI" id="CHEBI:30616"/>
    </ligand>
</feature>
<proteinExistence type="inferred from homology"/>
<comment type="similarity">
    <text evidence="8">Belongs to the tRNA(Ile)-lysidine synthase family.</text>
</comment>
<evidence type="ECO:0000313" key="10">
    <source>
        <dbReference type="EMBL" id="GIU46937.1"/>
    </source>
</evidence>
<accession>A0ABQ4PHS2</accession>
<dbReference type="PANTHER" id="PTHR43033:SF1">
    <property type="entry name" value="TRNA(ILE)-LYSIDINE SYNTHASE-RELATED"/>
    <property type="match status" value="1"/>
</dbReference>
<evidence type="ECO:0000256" key="7">
    <source>
        <dbReference type="ARBA" id="ARBA00048539"/>
    </source>
</evidence>
<dbReference type="InterPro" id="IPR014729">
    <property type="entry name" value="Rossmann-like_a/b/a_fold"/>
</dbReference>
<dbReference type="HAMAP" id="MF_01161">
    <property type="entry name" value="tRNA_Ile_lys_synt"/>
    <property type="match status" value="1"/>
</dbReference>
<comment type="catalytic activity">
    <reaction evidence="7 8">
        <text>cytidine(34) in tRNA(Ile2) + L-lysine + ATP = lysidine(34) in tRNA(Ile2) + AMP + diphosphate + H(+)</text>
        <dbReference type="Rhea" id="RHEA:43744"/>
        <dbReference type="Rhea" id="RHEA-COMP:10625"/>
        <dbReference type="Rhea" id="RHEA-COMP:10670"/>
        <dbReference type="ChEBI" id="CHEBI:15378"/>
        <dbReference type="ChEBI" id="CHEBI:30616"/>
        <dbReference type="ChEBI" id="CHEBI:32551"/>
        <dbReference type="ChEBI" id="CHEBI:33019"/>
        <dbReference type="ChEBI" id="CHEBI:82748"/>
        <dbReference type="ChEBI" id="CHEBI:83665"/>
        <dbReference type="ChEBI" id="CHEBI:456215"/>
        <dbReference type="EC" id="6.3.4.19"/>
    </reaction>
</comment>
<sequence length="472" mass="52842">MNIVSLIQLSLHQLTNKLAAEPNPLMSSAQKRKLVLAYSGGVDSEILAHGLGQFAKVNADFECVLVHVHHGLSNNADAWVEHCISQANSYDLACNIKYVEVKQAPRVSVEAQARSVRYQALLSELSSNDILMTAHHQDDQLETVLLALKRGLGPKGLSAMGKVQRFNQQHWLIRPLLDCSKEQIEQYARQHNIVHIEDESNFDDKYDRNFLRLDIIPKLKHRWSAIAATASRSAELCALQQSVLEEETIKRLPQVQQQLGCDNVLELTKLADFSDAWQSLLLRGHMEQLGFAPPSKVQGEQILSQLLDAKADASIELRLTDVTIRRFKNNAYFLANETGSLEVSPQQQHCTLQQTNISLEDLLTAGISLPSGECLSAENIVDQTQALLRLPLATEKVSIVFALVGSTRCHPHFRSKGRELKKLWQELELPPWKRGRVPLLCYDGKLVAAVGYWIEKSALAHPETSGLRLTLR</sequence>
<dbReference type="InterPro" id="IPR012795">
    <property type="entry name" value="tRNA_Ile_lys_synt_N"/>
</dbReference>
<dbReference type="NCBIfam" id="TIGR02432">
    <property type="entry name" value="lysidine_TilS_N"/>
    <property type="match status" value="1"/>
</dbReference>
<dbReference type="Pfam" id="PF01171">
    <property type="entry name" value="ATP_bind_3"/>
    <property type="match status" value="1"/>
</dbReference>